<evidence type="ECO:0000256" key="13">
    <source>
        <dbReference type="SAM" id="MobiDB-lite"/>
    </source>
</evidence>
<evidence type="ECO:0000256" key="7">
    <source>
        <dbReference type="ARBA" id="ARBA00022705"/>
    </source>
</evidence>
<proteinExistence type="inferred from homology"/>
<comment type="subunit">
    <text evidence="12">Binds DNA as homodimer. Interacts with protein E1; this interaction greatly increases E1 DNA-binding activity. Interacts with protein L1; this interaction enhances E2-dependent replication and transcription activation. Interacts with protein L2; this interaction inhibits E2 transcriptional activity but not DNA replication function E2. Interacts with protein E7; this interaction inhibits E7 oncogenic activity. Interacts with host TAF1; this interaction modulates E2-dependent transcriptional regulation. Interacts with host BRD4; this interaction mediates E2 transcriptional activation function. Additionally, the interaction with host BRD4 on mitotic chromosomes mediates tethering of the viral genome. Interacts with host TOPBP1; this interaction is required for optimal viral DNA replication.</text>
</comment>
<comment type="similarity">
    <text evidence="12">Belongs to the papillomaviridae E2 protein family.</text>
</comment>
<feature type="region of interest" description="Transactivation domain" evidence="12">
    <location>
        <begin position="1"/>
        <end position="200"/>
    </location>
</feature>
<evidence type="ECO:0000256" key="2">
    <source>
        <dbReference type="ARBA" id="ARBA00007794"/>
    </source>
</evidence>
<evidence type="ECO:0000313" key="16">
    <source>
        <dbReference type="EMBL" id="ABX56080.1"/>
    </source>
</evidence>
<dbReference type="EMBL" id="EF558840">
    <property type="protein sequence ID" value="ABX56080.1"/>
    <property type="molecule type" value="Genomic_DNA"/>
</dbReference>
<dbReference type="SUPFAM" id="SSF54957">
    <property type="entry name" value="Viral DNA-binding domain"/>
    <property type="match status" value="1"/>
</dbReference>
<organism evidence="16 17">
    <name type="scientific">Macaca fascicularis papillomavirus 6</name>
    <dbReference type="NCBI Taxonomy" id="471184"/>
    <lineage>
        <taxon>Viruses</taxon>
        <taxon>Monodnaviria</taxon>
        <taxon>Shotokuvirae</taxon>
        <taxon>Cossaviricota</taxon>
        <taxon>Papovaviricetes</taxon>
        <taxon>Zurhausenvirales</taxon>
        <taxon>Papillomaviridae</taxon>
        <taxon>Firstpapillomavirinae</taxon>
        <taxon>Alphapapillomavirus</taxon>
        <taxon>Rhesus papillomavirus type 1</taxon>
    </lineage>
</organism>
<evidence type="ECO:0000256" key="10">
    <source>
        <dbReference type="ARBA" id="ARBA00023159"/>
    </source>
</evidence>
<dbReference type="InterPro" id="IPR000427">
    <property type="entry name" value="Papillomavirus_E2_C"/>
</dbReference>
<dbReference type="GO" id="GO:0003700">
    <property type="term" value="F:DNA-binding transcription factor activity"/>
    <property type="evidence" value="ECO:0007669"/>
    <property type="project" value="UniProtKB-UniRule"/>
</dbReference>
<evidence type="ECO:0000256" key="12">
    <source>
        <dbReference type="HAMAP-Rule" id="MF_04001"/>
    </source>
</evidence>
<keyword evidence="11 12" id="KW-0804">Transcription</keyword>
<dbReference type="GO" id="GO:0006275">
    <property type="term" value="P:regulation of DNA replication"/>
    <property type="evidence" value="ECO:0007669"/>
    <property type="project" value="UniProtKB-UniRule"/>
</dbReference>
<accession>C3PU83</accession>
<keyword evidence="7 12" id="KW-0235">DNA replication</keyword>
<evidence type="ECO:0000259" key="15">
    <source>
        <dbReference type="Pfam" id="PF00511"/>
    </source>
</evidence>
<dbReference type="InterPro" id="IPR042504">
    <property type="entry name" value="Regulatory_protein_E2_N_2"/>
</dbReference>
<comment type="PTM">
    <text evidence="12">Sumoylation plays a regulatory role in E2 transcriptional activity.</text>
</comment>
<evidence type="ECO:0000256" key="5">
    <source>
        <dbReference type="ARBA" id="ARBA00022553"/>
    </source>
</evidence>
<gene>
    <name evidence="12 16" type="primary">E2</name>
</gene>
<feature type="domain" description="Papillomavirus E2 N-terminal" evidence="14">
    <location>
        <begin position="1"/>
        <end position="194"/>
    </location>
</feature>
<keyword evidence="4 12" id="KW-0244">Early protein</keyword>
<feature type="domain" description="Papillomavirus E2 C-terminal" evidence="15">
    <location>
        <begin position="285"/>
        <end position="360"/>
    </location>
</feature>
<feature type="region of interest" description="Disordered" evidence="13">
    <location>
        <begin position="221"/>
        <end position="266"/>
    </location>
</feature>
<dbReference type="Pfam" id="PF00511">
    <property type="entry name" value="PPV_E2_C"/>
    <property type="match status" value="1"/>
</dbReference>
<feature type="compositionally biased region" description="Polar residues" evidence="13">
    <location>
        <begin position="254"/>
        <end position="266"/>
    </location>
</feature>
<comment type="similarity">
    <text evidence="2">Belongs to the papillomaviridae E8^E2C protein family.</text>
</comment>
<keyword evidence="6 12" id="KW-1048">Host nucleus</keyword>
<sequence length="362" mass="40895">MEALAERLSVCQDKILELYEADSKDLQTQIEHWRCVRYECVLLYKLRELGHHRINHQVVPPLATSRAKGHLAIELQMALESLQKSAYSSEEWTLQETSLEMWKTEPKACFKKNGQTVTVLFDCEKDNEMEYVLWGHVYVWGDAGWDKVQGGVDVRGLYYTVDGVKMYYKEFKDDAVKYGKKNEWEVHFGGSVMKYSDSVFSTPLSEGLSVVEIASGLPNAKAAHPHNHPNSTKENWTPLQPAKRLRPSEPRASNAVTALDNNSGRLVTGTVPPNSEQHSGPDCAPIVHLKGDPNCLKCLRYRFTKFKELYCNVSSTWHWTNSGGQKTGIVTVTFSSEQQRHKFLGTVKIPNTVTVSKGVMSL</sequence>
<comment type="PTM">
    <text evidence="12">Phosphorylated.</text>
</comment>
<dbReference type="InterPro" id="IPR001866">
    <property type="entry name" value="PPV_E2_N"/>
</dbReference>
<dbReference type="SUPFAM" id="SSF51332">
    <property type="entry name" value="E2 regulatory, transactivation domain"/>
    <property type="match status" value="1"/>
</dbReference>
<dbReference type="InterPro" id="IPR042503">
    <property type="entry name" value="Regulatory_protein_E2_N_1"/>
</dbReference>
<comment type="function">
    <text evidence="12">Plays a role in the initiation of viral DNA replication. A dimer of E2 interacts with a dimer of E1 in order to improve specificity of E1 DNA binding activity. Once the complex recognizes and binds DNA at specific sites, the E2 dimer is removed from DNA. E2 also regulates viral transcription through binding to the E2RE response element (5'-ACCNNNNNNGGT-3') present in multiple copies in the regulatory regions of the viral genome. Activates or represses transcription depending on E2RE's position with regards to proximal promoter elements including the TATA-box. Repression occurs by sterically hindering the assembly of the transcription initiation complex.</text>
</comment>
<dbReference type="Gene3D" id="2.170.200.10">
    <property type="entry name" value="Papillomavirus E2 early protein domain"/>
    <property type="match status" value="1"/>
</dbReference>
<evidence type="ECO:0000256" key="1">
    <source>
        <dbReference type="ARBA" id="ARBA00004147"/>
    </source>
</evidence>
<evidence type="ECO:0000313" key="17">
    <source>
        <dbReference type="Proteomes" id="UP000095890"/>
    </source>
</evidence>
<dbReference type="GO" id="GO:0039693">
    <property type="term" value="P:viral DNA genome replication"/>
    <property type="evidence" value="ECO:0007669"/>
    <property type="project" value="UniProtKB-UniRule"/>
</dbReference>
<dbReference type="GO" id="GO:0000166">
    <property type="term" value="F:nucleotide binding"/>
    <property type="evidence" value="ECO:0007669"/>
    <property type="project" value="UniProtKB-UniRule"/>
</dbReference>
<keyword evidence="8 12" id="KW-0805">Transcription regulation</keyword>
<dbReference type="InterPro" id="IPR035975">
    <property type="entry name" value="E2/EBNA1_C_sf"/>
</dbReference>
<dbReference type="InterPro" id="IPR012677">
    <property type="entry name" value="Nucleotide-bd_a/b_plait_sf"/>
</dbReference>
<evidence type="ECO:0000256" key="9">
    <source>
        <dbReference type="ARBA" id="ARBA00023125"/>
    </source>
</evidence>
<evidence type="ECO:0000256" key="8">
    <source>
        <dbReference type="ARBA" id="ARBA00023015"/>
    </source>
</evidence>
<dbReference type="GO" id="GO:0006351">
    <property type="term" value="P:DNA-templated transcription"/>
    <property type="evidence" value="ECO:0007669"/>
    <property type="project" value="UniProtKB-UniRule"/>
</dbReference>
<dbReference type="Pfam" id="PF00508">
    <property type="entry name" value="PPV_E2_N"/>
    <property type="match status" value="1"/>
</dbReference>
<keyword evidence="3 12" id="KW-0678">Repressor</keyword>
<dbReference type="Gene3D" id="3.30.70.330">
    <property type="match status" value="1"/>
</dbReference>
<dbReference type="Proteomes" id="UP000095890">
    <property type="component" value="Segment"/>
</dbReference>
<keyword evidence="5 12" id="KW-0597">Phosphoprotein</keyword>
<feature type="cross-link" description="Glycyl lysine isopeptide (Lys-Gly) (interchain with G-Cter in SUMO)" evidence="12">
    <location>
        <position position="290"/>
    </location>
</feature>
<keyword evidence="12" id="KW-0832">Ubl conjugation</keyword>
<evidence type="ECO:0000256" key="3">
    <source>
        <dbReference type="ARBA" id="ARBA00022491"/>
    </source>
</evidence>
<dbReference type="InterPro" id="IPR033668">
    <property type="entry name" value="Reg_prot_E2"/>
</dbReference>
<feature type="compositionally biased region" description="Polar residues" evidence="13">
    <location>
        <begin position="228"/>
        <end position="238"/>
    </location>
</feature>
<feature type="region of interest" description="DNA-binding domain" evidence="12">
    <location>
        <begin position="283"/>
        <end position="362"/>
    </location>
</feature>
<dbReference type="GO" id="GO:0006260">
    <property type="term" value="P:DNA replication"/>
    <property type="evidence" value="ECO:0007669"/>
    <property type="project" value="UniProtKB-KW"/>
</dbReference>
<comment type="subcellular location">
    <subcellularLocation>
        <location evidence="1 12">Host nucleus</location>
    </subcellularLocation>
</comment>
<reference evidence="16 17" key="1">
    <citation type="journal article" date="2009" name="Virology">
        <title>Genomic diversity and interspecies host infection of alpha12 Macaca fascicularis papillomaviruses (MfPVs).</title>
        <authorList>
            <person name="Chen Z."/>
            <person name="van Doorslaer K."/>
            <person name="Desalle R."/>
            <person name="Wood C.E."/>
            <person name="Kaplan J.R."/>
            <person name="Wagner J.D."/>
            <person name="Burk R.D."/>
        </authorList>
    </citation>
    <scope>NUCLEOTIDE SEQUENCE [LARGE SCALE GENOMIC DNA]</scope>
    <source>
        <strain evidence="16">Mac39</strain>
    </source>
</reference>
<dbReference type="GO" id="GO:0042025">
    <property type="term" value="C:host cell nucleus"/>
    <property type="evidence" value="ECO:0007669"/>
    <property type="project" value="UniProtKB-SubCell"/>
</dbReference>
<evidence type="ECO:0000259" key="14">
    <source>
        <dbReference type="Pfam" id="PF00508"/>
    </source>
</evidence>
<dbReference type="HAMAP" id="MF_04001">
    <property type="entry name" value="PPV_E2"/>
    <property type="match status" value="1"/>
</dbReference>
<keyword evidence="12" id="KW-1017">Isopeptide bond</keyword>
<keyword evidence="10 12" id="KW-0010">Activator</keyword>
<name>C3PU83_RHPV1</name>
<evidence type="ECO:0000256" key="11">
    <source>
        <dbReference type="ARBA" id="ARBA00023163"/>
    </source>
</evidence>
<keyword evidence="9 12" id="KW-0238">DNA-binding</keyword>
<dbReference type="Gene3D" id="1.10.287.30">
    <property type="entry name" value="E2 (early) protein, N terminal domain, subdomain 1"/>
    <property type="match status" value="1"/>
</dbReference>
<evidence type="ECO:0000256" key="4">
    <source>
        <dbReference type="ARBA" id="ARBA00022518"/>
    </source>
</evidence>
<evidence type="ECO:0000256" key="6">
    <source>
        <dbReference type="ARBA" id="ARBA00022562"/>
    </source>
</evidence>
<protein>
    <recommendedName>
        <fullName evidence="12">Regulatory protein E2</fullName>
    </recommendedName>
</protein>
<dbReference type="InterPro" id="IPR036050">
    <property type="entry name" value="Regulatory_protein_E2_N"/>
</dbReference>
<dbReference type="GO" id="GO:0003677">
    <property type="term" value="F:DNA binding"/>
    <property type="evidence" value="ECO:0007669"/>
    <property type="project" value="UniProtKB-UniRule"/>
</dbReference>